<dbReference type="EMBL" id="CP009286">
    <property type="protein sequence ID" value="AIQ63004.1"/>
    <property type="molecule type" value="Genomic_DNA"/>
</dbReference>
<keyword evidence="1" id="KW-0812">Transmembrane</keyword>
<accession>A0A089N2S1</accession>
<evidence type="ECO:0000313" key="3">
    <source>
        <dbReference type="Proteomes" id="UP000029507"/>
    </source>
</evidence>
<evidence type="ECO:0000313" key="2">
    <source>
        <dbReference type="EMBL" id="AIQ63004.1"/>
    </source>
</evidence>
<reference evidence="2 3" key="1">
    <citation type="submission" date="2014-08" db="EMBL/GenBank/DDBJ databases">
        <title>Comparative genomics of the Paenibacillus odorifer group.</title>
        <authorList>
            <person name="den Bakker H.C."/>
            <person name="Tsai Y.-C."/>
            <person name="Martin N."/>
            <person name="Korlach J."/>
            <person name="Wiedmann M."/>
        </authorList>
    </citation>
    <scope>NUCLEOTIDE SEQUENCE [LARGE SCALE GENOMIC DNA]</scope>
    <source>
        <strain evidence="2 3">DSM 14472</strain>
    </source>
</reference>
<proteinExistence type="predicted"/>
<sequence>MTRKWVLTLGIGIVAVVSLIGVIYRMNYNNIINPHSIMISQCKVSDEIIALKGGFSDSANRFTGYKAAYGDNTLYLKITGSILPLPKSTGDFNISIKNDYGHIQSIYLQGSDPSQNIRIWSSQQ</sequence>
<dbReference type="HOGENOM" id="CLU_140938_0_0_9"/>
<keyword evidence="1" id="KW-0472">Membrane</keyword>
<evidence type="ECO:0000256" key="1">
    <source>
        <dbReference type="SAM" id="Phobius"/>
    </source>
</evidence>
<dbReference type="AlphaFoldDB" id="A0A089N2S1"/>
<name>A0A089N2S1_9BACL</name>
<organism evidence="2 3">
    <name type="scientific">Paenibacillus stellifer</name>
    <dbReference type="NCBI Taxonomy" id="169760"/>
    <lineage>
        <taxon>Bacteria</taxon>
        <taxon>Bacillati</taxon>
        <taxon>Bacillota</taxon>
        <taxon>Bacilli</taxon>
        <taxon>Bacillales</taxon>
        <taxon>Paenibacillaceae</taxon>
        <taxon>Paenibacillus</taxon>
    </lineage>
</organism>
<feature type="transmembrane region" description="Helical" evidence="1">
    <location>
        <begin position="6"/>
        <end position="24"/>
    </location>
</feature>
<keyword evidence="3" id="KW-1185">Reference proteome</keyword>
<dbReference type="KEGG" id="pste:PSTEL_07705"/>
<protein>
    <submittedName>
        <fullName evidence="2">Uncharacterized protein</fullName>
    </submittedName>
</protein>
<dbReference type="Proteomes" id="UP000029507">
    <property type="component" value="Chromosome"/>
</dbReference>
<keyword evidence="1" id="KW-1133">Transmembrane helix</keyword>
<dbReference type="RefSeq" id="WP_038694465.1">
    <property type="nucleotide sequence ID" value="NZ_CP009286.1"/>
</dbReference>
<dbReference type="OrthoDB" id="2626875at2"/>
<gene>
    <name evidence="2" type="ORF">PSTEL_07705</name>
</gene>